<dbReference type="InterPro" id="IPR004992">
    <property type="entry name" value="EutN_CcmL"/>
</dbReference>
<dbReference type="PANTHER" id="PTHR36539">
    <property type="entry name" value="ETHANOLAMINE UTILIZATION PROTEIN EUTN"/>
    <property type="match status" value="1"/>
</dbReference>
<organism evidence="3">
    <name type="scientific">mine drainage metagenome</name>
    <dbReference type="NCBI Taxonomy" id="410659"/>
    <lineage>
        <taxon>unclassified sequences</taxon>
        <taxon>metagenomes</taxon>
        <taxon>ecological metagenomes</taxon>
    </lineage>
</organism>
<name>A0A1J5SW25_9ZZZZ</name>
<keyword evidence="2" id="KW-1283">Bacterial microcompartment</keyword>
<evidence type="ECO:0000256" key="2">
    <source>
        <dbReference type="ARBA" id="ARBA00024446"/>
    </source>
</evidence>
<gene>
    <name evidence="3" type="primary">ccmL</name>
    <name evidence="3" type="ORF">GALL_97330</name>
</gene>
<dbReference type="GO" id="GO:0031469">
    <property type="term" value="C:bacterial microcompartment"/>
    <property type="evidence" value="ECO:0007669"/>
    <property type="project" value="UniProtKB-SubCell"/>
</dbReference>
<protein>
    <submittedName>
        <fullName evidence="3">Carbon dioxide concentrating mechanism protein CcmL</fullName>
    </submittedName>
</protein>
<proteinExistence type="predicted"/>
<dbReference type="PROSITE" id="PS51932">
    <property type="entry name" value="BMV"/>
    <property type="match status" value="1"/>
</dbReference>
<dbReference type="Pfam" id="PF03319">
    <property type="entry name" value="EutN_CcmL"/>
    <property type="match status" value="1"/>
</dbReference>
<reference evidence="3" key="1">
    <citation type="submission" date="2016-10" db="EMBL/GenBank/DDBJ databases">
        <title>Sequence of Gallionella enrichment culture.</title>
        <authorList>
            <person name="Poehlein A."/>
            <person name="Muehling M."/>
            <person name="Daniel R."/>
        </authorList>
    </citation>
    <scope>NUCLEOTIDE SEQUENCE</scope>
</reference>
<sequence length="88" mass="9158">MVHARIDGSIVATTCHPSMLGRRTVICQPLDAEGRDEGAPVLAIDPLGAGLHQRVILSTDGSTTRAHVGDPKSPLRNIIIGIVDPSAA</sequence>
<dbReference type="AlphaFoldDB" id="A0A1J5SW25"/>
<evidence type="ECO:0000256" key="1">
    <source>
        <dbReference type="ARBA" id="ARBA00024322"/>
    </source>
</evidence>
<dbReference type="Gene3D" id="2.40.50.220">
    <property type="entry name" value="EutN/Ccml"/>
    <property type="match status" value="1"/>
</dbReference>
<dbReference type="InterPro" id="IPR036677">
    <property type="entry name" value="EutN_CcmL_sf"/>
</dbReference>
<comment type="caution">
    <text evidence="3">The sequence shown here is derived from an EMBL/GenBank/DDBJ whole genome shotgun (WGS) entry which is preliminary data.</text>
</comment>
<comment type="subcellular location">
    <subcellularLocation>
        <location evidence="1">Bacterial microcompartment</location>
    </subcellularLocation>
</comment>
<evidence type="ECO:0000313" key="3">
    <source>
        <dbReference type="EMBL" id="OIR08229.1"/>
    </source>
</evidence>
<accession>A0A1J5SW25</accession>
<dbReference type="EMBL" id="MLJW01000033">
    <property type="protein sequence ID" value="OIR08229.1"/>
    <property type="molecule type" value="Genomic_DNA"/>
</dbReference>
<dbReference type="SUPFAM" id="SSF159133">
    <property type="entry name" value="EutN/CcmL-like"/>
    <property type="match status" value="1"/>
</dbReference>
<dbReference type="CDD" id="cd01614">
    <property type="entry name" value="EutN_CcmL"/>
    <property type="match status" value="1"/>
</dbReference>